<name>A0A1D2MA67_ORCCI</name>
<dbReference type="Pfam" id="PF01549">
    <property type="entry name" value="ShK"/>
    <property type="match status" value="1"/>
</dbReference>
<evidence type="ECO:0000256" key="1">
    <source>
        <dbReference type="PROSITE-ProRule" id="PRU01005"/>
    </source>
</evidence>
<dbReference type="PROSITE" id="PS51670">
    <property type="entry name" value="SHKT"/>
    <property type="match status" value="1"/>
</dbReference>
<proteinExistence type="predicted"/>
<keyword evidence="4" id="KW-1185">Reference proteome</keyword>
<dbReference type="Proteomes" id="UP000094527">
    <property type="component" value="Unassembled WGS sequence"/>
</dbReference>
<comment type="caution">
    <text evidence="1">Lacks conserved residue(s) required for the propagation of feature annotation.</text>
</comment>
<evidence type="ECO:0000313" key="4">
    <source>
        <dbReference type="Proteomes" id="UP000094527"/>
    </source>
</evidence>
<sequence length="279" mass="31400">MDPVTECRLCLKKEFCAWNSDVETCISNDVNIGALVTKTENCMKDLTVPDHKVCKDSHRLCSQWAAKGQCKKFPEYMLKNCEVSCSVCIPEADCSKIIPGSSTWTTAYYCSTCTRQLNCVFSVLNNSCVSKDTLENPDLDNPNYIQSPNSCDRDTYEFGCVGHDIDCQACIMRPHCVWHWQVKNCVNPEFLLQEDIWHINDPLLCGFDKVSSACNKKYDDSKSLLDNCLSCTDGNPLCTLAKHGGKYSCVRKDITVNEIFHQGIENRDRAGCYNITTEG</sequence>
<gene>
    <name evidence="3" type="ORF">Ocin01_16898</name>
</gene>
<dbReference type="EMBL" id="LJIJ01002373">
    <property type="protein sequence ID" value="ODM89784.1"/>
    <property type="molecule type" value="Genomic_DNA"/>
</dbReference>
<protein>
    <submittedName>
        <fullName evidence="3">Putative tyrosinase-like protein tyr-3</fullName>
    </submittedName>
</protein>
<evidence type="ECO:0000259" key="2">
    <source>
        <dbReference type="PROSITE" id="PS51670"/>
    </source>
</evidence>
<dbReference type="OrthoDB" id="5990302at2759"/>
<dbReference type="SMART" id="SM00254">
    <property type="entry name" value="ShKT"/>
    <property type="match status" value="1"/>
</dbReference>
<organism evidence="3 4">
    <name type="scientific">Orchesella cincta</name>
    <name type="common">Springtail</name>
    <name type="synonym">Podura cincta</name>
    <dbReference type="NCBI Taxonomy" id="48709"/>
    <lineage>
        <taxon>Eukaryota</taxon>
        <taxon>Metazoa</taxon>
        <taxon>Ecdysozoa</taxon>
        <taxon>Arthropoda</taxon>
        <taxon>Hexapoda</taxon>
        <taxon>Collembola</taxon>
        <taxon>Entomobryomorpha</taxon>
        <taxon>Entomobryoidea</taxon>
        <taxon>Orchesellidae</taxon>
        <taxon>Orchesellinae</taxon>
        <taxon>Orchesella</taxon>
    </lineage>
</organism>
<feature type="domain" description="ShKT" evidence="2">
    <location>
        <begin position="54"/>
        <end position="88"/>
    </location>
</feature>
<keyword evidence="1" id="KW-1015">Disulfide bond</keyword>
<reference evidence="3 4" key="1">
    <citation type="journal article" date="2016" name="Genome Biol. Evol.">
        <title>Gene Family Evolution Reflects Adaptation to Soil Environmental Stressors in the Genome of the Collembolan Orchesella cincta.</title>
        <authorList>
            <person name="Faddeeva-Vakhrusheva A."/>
            <person name="Derks M.F."/>
            <person name="Anvar S.Y."/>
            <person name="Agamennone V."/>
            <person name="Suring W."/>
            <person name="Smit S."/>
            <person name="van Straalen N.M."/>
            <person name="Roelofs D."/>
        </authorList>
    </citation>
    <scope>NUCLEOTIDE SEQUENCE [LARGE SCALE GENOMIC DNA]</scope>
    <source>
        <tissue evidence="3">Mixed pool</tissue>
    </source>
</reference>
<comment type="caution">
    <text evidence="3">The sequence shown here is derived from an EMBL/GenBank/DDBJ whole genome shotgun (WGS) entry which is preliminary data.</text>
</comment>
<accession>A0A1D2MA67</accession>
<evidence type="ECO:0000313" key="3">
    <source>
        <dbReference type="EMBL" id="ODM89784.1"/>
    </source>
</evidence>
<dbReference type="InterPro" id="IPR003582">
    <property type="entry name" value="ShKT_dom"/>
</dbReference>
<feature type="disulfide bond" evidence="1">
    <location>
        <begin position="54"/>
        <end position="88"/>
    </location>
</feature>
<dbReference type="AlphaFoldDB" id="A0A1D2MA67"/>